<dbReference type="InterPro" id="IPR037041">
    <property type="entry name" value="Trigger_fac_C_sf"/>
</dbReference>
<dbReference type="Gene3D" id="3.30.70.1050">
    <property type="entry name" value="Trigger factor ribosome-binding domain"/>
    <property type="match status" value="1"/>
</dbReference>
<evidence type="ECO:0000259" key="1">
    <source>
        <dbReference type="Pfam" id="PF05697"/>
    </source>
</evidence>
<dbReference type="GO" id="GO:0043022">
    <property type="term" value="F:ribosome binding"/>
    <property type="evidence" value="ECO:0007669"/>
    <property type="project" value="TreeGrafter"/>
</dbReference>
<dbReference type="GO" id="GO:0003755">
    <property type="term" value="F:peptidyl-prolyl cis-trans isomerase activity"/>
    <property type="evidence" value="ECO:0007669"/>
    <property type="project" value="TreeGrafter"/>
</dbReference>
<dbReference type="InterPro" id="IPR008881">
    <property type="entry name" value="Trigger_fac_ribosome-bd_bac"/>
</dbReference>
<dbReference type="PANTHER" id="PTHR30560:SF3">
    <property type="entry name" value="TRIGGER FACTOR-LIKE PROTEIN TIG, CHLOROPLASTIC"/>
    <property type="match status" value="1"/>
</dbReference>
<gene>
    <name evidence="2" type="ORF">SAMN04488519_109122</name>
</gene>
<dbReference type="AlphaFoldDB" id="A0A1I5IQF7"/>
<dbReference type="STRING" id="226506.SAMN04488519_109122"/>
<dbReference type="GO" id="GO:0044183">
    <property type="term" value="F:protein folding chaperone"/>
    <property type="evidence" value="ECO:0007669"/>
    <property type="project" value="TreeGrafter"/>
</dbReference>
<dbReference type="NCBIfam" id="TIGR00115">
    <property type="entry name" value="tig"/>
    <property type="match status" value="1"/>
</dbReference>
<accession>A0A1I5IQF7</accession>
<dbReference type="EMBL" id="FOVW01000009">
    <property type="protein sequence ID" value="SFO62589.1"/>
    <property type="molecule type" value="Genomic_DNA"/>
</dbReference>
<dbReference type="InterPro" id="IPR027304">
    <property type="entry name" value="Trigger_fact/SurA_dom_sf"/>
</dbReference>
<name>A0A1I5IQF7_9BACT</name>
<evidence type="ECO:0000313" key="2">
    <source>
        <dbReference type="EMBL" id="SFO62589.1"/>
    </source>
</evidence>
<keyword evidence="3" id="KW-1185">Reference proteome</keyword>
<dbReference type="GO" id="GO:0015031">
    <property type="term" value="P:protein transport"/>
    <property type="evidence" value="ECO:0007669"/>
    <property type="project" value="InterPro"/>
</dbReference>
<dbReference type="Gene3D" id="1.10.3120.10">
    <property type="entry name" value="Trigger factor, C-terminal domain"/>
    <property type="match status" value="1"/>
</dbReference>
<evidence type="ECO:0000313" key="3">
    <source>
        <dbReference type="Proteomes" id="UP000199564"/>
    </source>
</evidence>
<organism evidence="2 3">
    <name type="scientific">Algoriphagus ornithinivorans</name>
    <dbReference type="NCBI Taxonomy" id="226506"/>
    <lineage>
        <taxon>Bacteria</taxon>
        <taxon>Pseudomonadati</taxon>
        <taxon>Bacteroidota</taxon>
        <taxon>Cytophagia</taxon>
        <taxon>Cytophagales</taxon>
        <taxon>Cyclobacteriaceae</taxon>
        <taxon>Algoriphagus</taxon>
    </lineage>
</organism>
<dbReference type="Proteomes" id="UP000199564">
    <property type="component" value="Unassembled WGS sequence"/>
</dbReference>
<dbReference type="Pfam" id="PF05697">
    <property type="entry name" value="Trigger_N"/>
    <property type="match status" value="1"/>
</dbReference>
<dbReference type="InterPro" id="IPR036611">
    <property type="entry name" value="Trigger_fac_ribosome-bd_sf"/>
</dbReference>
<dbReference type="SUPFAM" id="SSF109998">
    <property type="entry name" value="Triger factor/SurA peptide-binding domain-like"/>
    <property type="match status" value="1"/>
</dbReference>
<dbReference type="GO" id="GO:0051083">
    <property type="term" value="P:'de novo' cotranslational protein folding"/>
    <property type="evidence" value="ECO:0007669"/>
    <property type="project" value="TreeGrafter"/>
</dbReference>
<dbReference type="PANTHER" id="PTHR30560">
    <property type="entry name" value="TRIGGER FACTOR CHAPERONE AND PEPTIDYL-PROLYL CIS/TRANS ISOMERASE"/>
    <property type="match status" value="1"/>
</dbReference>
<dbReference type="SUPFAM" id="SSF102735">
    <property type="entry name" value="Trigger factor ribosome-binding domain"/>
    <property type="match status" value="1"/>
</dbReference>
<dbReference type="RefSeq" id="WP_091655106.1">
    <property type="nucleotide sequence ID" value="NZ_FOVW01000009.1"/>
</dbReference>
<dbReference type="InterPro" id="IPR005215">
    <property type="entry name" value="Trig_fac"/>
</dbReference>
<feature type="domain" description="Trigger factor ribosome-binding bacterial" evidence="1">
    <location>
        <begin position="1"/>
        <end position="149"/>
    </location>
</feature>
<protein>
    <submittedName>
        <fullName evidence="2">Trigger factor</fullName>
    </submittedName>
</protein>
<proteinExistence type="predicted"/>
<reference evidence="3" key="1">
    <citation type="submission" date="2016-10" db="EMBL/GenBank/DDBJ databases">
        <authorList>
            <person name="Varghese N."/>
            <person name="Submissions S."/>
        </authorList>
    </citation>
    <scope>NUCLEOTIDE SEQUENCE [LARGE SCALE GENOMIC DNA]</scope>
    <source>
        <strain evidence="3">DSM 15282</strain>
    </source>
</reference>
<sequence length="442" mass="50680">MEITLDKHSANQASIKIKLTEADYQPKVDAKLKDYARKANIRGFRPGKAPISMVKNMYGTSVLVEEINGILGDSLNKYLKEQTFRVLGDPLPVENVEEKIDWKNQKDFDFEYKIGFIENFELPLDKKIKATKYAIKVDDKLVNETIENLKSQYGNSTNPETSEEGDNVYGDLKAAEGDFTKTLSLPLSKLSKKLAKKFIGLGKDAVVEFDAKDVKKGEWDEAFDFSEDEMQFANGAFTFTIKNINRTEEAKMDQEFFDKIFGPDQVKSEEEFVAKVKDTLQSNYDKESKVFTEEELKKVLVEKASLDLPEDFLKEWLLKANEGKVTQEDVDKEFPIYARQLIWSLVSNELARANEIKAEHEDVIAKTKEMIREQFAASGLGSQMEDSMDMFVDNYLKGEEGQNYMNMLTSVQNDKVLSFVQEKIDMKEKEISIDQFKELLEK</sequence>
<dbReference type="GO" id="GO:0043335">
    <property type="term" value="P:protein unfolding"/>
    <property type="evidence" value="ECO:0007669"/>
    <property type="project" value="TreeGrafter"/>
</dbReference>